<evidence type="ECO:0000313" key="4">
    <source>
        <dbReference type="EMBL" id="MCD7463903.1"/>
    </source>
</evidence>
<organism evidence="4 5">
    <name type="scientific">Datura stramonium</name>
    <name type="common">Jimsonweed</name>
    <name type="synonym">Common thornapple</name>
    <dbReference type="NCBI Taxonomy" id="4076"/>
    <lineage>
        <taxon>Eukaryota</taxon>
        <taxon>Viridiplantae</taxon>
        <taxon>Streptophyta</taxon>
        <taxon>Embryophyta</taxon>
        <taxon>Tracheophyta</taxon>
        <taxon>Spermatophyta</taxon>
        <taxon>Magnoliopsida</taxon>
        <taxon>eudicotyledons</taxon>
        <taxon>Gunneridae</taxon>
        <taxon>Pentapetalae</taxon>
        <taxon>asterids</taxon>
        <taxon>lamiids</taxon>
        <taxon>Solanales</taxon>
        <taxon>Solanaceae</taxon>
        <taxon>Solanoideae</taxon>
        <taxon>Datureae</taxon>
        <taxon>Datura</taxon>
    </lineage>
</organism>
<evidence type="ECO:0000256" key="1">
    <source>
        <dbReference type="ARBA" id="ARBA00022737"/>
    </source>
</evidence>
<dbReference type="Pfam" id="PF01535">
    <property type="entry name" value="PPR"/>
    <property type="match status" value="2"/>
</dbReference>
<reference evidence="4 5" key="1">
    <citation type="journal article" date="2021" name="BMC Genomics">
        <title>Datura genome reveals duplications of psychoactive alkaloid biosynthetic genes and high mutation rate following tissue culture.</title>
        <authorList>
            <person name="Rajewski A."/>
            <person name="Carter-House D."/>
            <person name="Stajich J."/>
            <person name="Litt A."/>
        </authorList>
    </citation>
    <scope>NUCLEOTIDE SEQUENCE [LARGE SCALE GENOMIC DNA]</scope>
    <source>
        <strain evidence="4">AR-01</strain>
    </source>
</reference>
<dbReference type="PANTHER" id="PTHR47262:SF1">
    <property type="entry name" value="OS02G0132600 PROTEIN"/>
    <property type="match status" value="1"/>
</dbReference>
<evidence type="ECO:0000313" key="5">
    <source>
        <dbReference type="Proteomes" id="UP000823775"/>
    </source>
</evidence>
<dbReference type="InterPro" id="IPR002885">
    <property type="entry name" value="PPR_rpt"/>
</dbReference>
<dbReference type="Gene3D" id="1.25.40.10">
    <property type="entry name" value="Tetratricopeptide repeat domain"/>
    <property type="match status" value="2"/>
</dbReference>
<dbReference type="PROSITE" id="PS51375">
    <property type="entry name" value="PPR"/>
    <property type="match status" value="2"/>
</dbReference>
<feature type="repeat" description="PPR" evidence="2">
    <location>
        <begin position="472"/>
        <end position="506"/>
    </location>
</feature>
<feature type="domain" description="PROP1-like PPR" evidence="3">
    <location>
        <begin position="403"/>
        <end position="550"/>
    </location>
</feature>
<dbReference type="PANTHER" id="PTHR47262">
    <property type="entry name" value="OS02G0132600 PROTEIN"/>
    <property type="match status" value="1"/>
</dbReference>
<feature type="repeat" description="PPR" evidence="2">
    <location>
        <begin position="507"/>
        <end position="541"/>
    </location>
</feature>
<evidence type="ECO:0000256" key="2">
    <source>
        <dbReference type="PROSITE-ProRule" id="PRU00708"/>
    </source>
</evidence>
<name>A0ABS8SYL2_DATST</name>
<dbReference type="EMBL" id="JACEIK010000925">
    <property type="protein sequence ID" value="MCD7463903.1"/>
    <property type="molecule type" value="Genomic_DNA"/>
</dbReference>
<dbReference type="InterPro" id="IPR033443">
    <property type="entry name" value="PROP1-like_PPR_dom"/>
</dbReference>
<proteinExistence type="predicted"/>
<keyword evidence="5" id="KW-1185">Reference proteome</keyword>
<gene>
    <name evidence="4" type="ORF">HAX54_051680</name>
</gene>
<evidence type="ECO:0000259" key="3">
    <source>
        <dbReference type="Pfam" id="PF17177"/>
    </source>
</evidence>
<dbReference type="NCBIfam" id="TIGR00756">
    <property type="entry name" value="PPR"/>
    <property type="match status" value="2"/>
</dbReference>
<accession>A0ABS8SYL2</accession>
<dbReference type="InterPro" id="IPR011990">
    <property type="entry name" value="TPR-like_helical_dom_sf"/>
</dbReference>
<protein>
    <recommendedName>
        <fullName evidence="3">PROP1-like PPR domain-containing protein</fullName>
    </recommendedName>
</protein>
<dbReference type="Proteomes" id="UP000823775">
    <property type="component" value="Unassembled WGS sequence"/>
</dbReference>
<dbReference type="Pfam" id="PF17177">
    <property type="entry name" value="PPR_long"/>
    <property type="match status" value="1"/>
</dbReference>
<keyword evidence="1" id="KW-0677">Repeat</keyword>
<comment type="caution">
    <text evidence="4">The sequence shown here is derived from an EMBL/GenBank/DDBJ whole genome shotgun (WGS) entry which is preliminary data.</text>
</comment>
<sequence length="858" mass="97110">MPASKSKTLGALFRSASKLSKQWKSVSPSTSAEDIALKQYVSSIKSSSSSQPNASSKALSEIAAESLYFNSAADSGESSKLLSKEISSILLGDLDSHLIDSEASSNGSCLENVLDVPWLSNVEKCNTSLRRKEIARERKEKWTFKSTQISRFQQLVKQCACKLGTDTTIKVFGKLGRETGLKEYNALIRLCIEKARESNDEEVSLKQLSKAYQLLKSMKEQGFQVEEESYGPILMYFIDFGMVQEFDFYCELILDRNADSLARLAYYELLLWTKVENEDKIEELLYHLSLYDGADKSAFQENYLLALCESDRVKDFVRLLQTIDITNISSTDCVTNIFKFLGELRLESFAKKFLQELVTIDIGAKAISKFIYHYTTSMPSLAVEDVILEFKNLHAELELRPASSQYQMLITHCCELLKVHAALDMVDQMFEAGLTLPLETYNSILEACDKSCEYNLVHRIYSMILRHDIKPNSETFRIMINMTVRTKDFEGAYGMLKDLEKFNIKPTTGMYNAIMVGYFREKDTSAALEVLKQMEDANVKSDAQTFSYLIGNCTSGDNISKFLDEMKDSGVQHTKQVYMALINGYAASGQFEKAKQVIYDRGVPVKGFNEIRSALVSALASHGQMSDALDIYEEMKEAQCKLEPKAVICLIENLQFEGNLCRLLHLLEQLNGLDQWVDASYRVISYCIRKNHFRSIVDLLKKLVDAYKYDEVAKEVLFDEVFCQIAEKDPINLQLGLDLLQAIKKEIGLLPSRQSLDFLLSACVNAKDLQACNMIWKEYKIAGLPYNILSYVRMYRALLALGDYKSAANILNKIPRDDIHVCSVVQACQAAYGMSASTKGKKKKKKTGKDVRCEKWSW</sequence>